<reference evidence="1" key="1">
    <citation type="journal article" date="2014" name="Genome Announc.">
        <title>Draft Genome Sequences of Three Alkaliphilic Bacillus Strains, Bacillus wakoensis JCM 9140T, Bacillus akibai JCM 9157T, and Bacillus hemicellulosilyticus JCM 9152T.</title>
        <authorList>
            <person name="Yuki M."/>
            <person name="Oshima K."/>
            <person name="Suda W."/>
            <person name="Oshida Y."/>
            <person name="Kitamura K."/>
            <person name="Iida T."/>
            <person name="Hattori M."/>
            <person name="Ohkuma M."/>
        </authorList>
    </citation>
    <scope>NUCLEOTIDE SEQUENCE [LARGE SCALE GENOMIC DNA]</scope>
    <source>
        <strain evidence="1">JCM 9140</strain>
    </source>
</reference>
<proteinExistence type="predicted"/>
<organism evidence="1 2">
    <name type="scientific">Halalkalibacter wakoensis JCM 9140</name>
    <dbReference type="NCBI Taxonomy" id="1236970"/>
    <lineage>
        <taxon>Bacteria</taxon>
        <taxon>Bacillati</taxon>
        <taxon>Bacillota</taxon>
        <taxon>Bacilli</taxon>
        <taxon>Bacillales</taxon>
        <taxon>Bacillaceae</taxon>
        <taxon>Halalkalibacter</taxon>
    </lineage>
</organism>
<dbReference type="RefSeq" id="WP_034749113.1">
    <property type="nucleotide sequence ID" value="NZ_BAUT01000057.1"/>
</dbReference>
<evidence type="ECO:0000313" key="1">
    <source>
        <dbReference type="EMBL" id="GAE27611.1"/>
    </source>
</evidence>
<dbReference type="Proteomes" id="UP000018890">
    <property type="component" value="Unassembled WGS sequence"/>
</dbReference>
<dbReference type="InterPro" id="IPR010461">
    <property type="entry name" value="ComK"/>
</dbReference>
<gene>
    <name evidence="1" type="ORF">JCM9140_3764</name>
</gene>
<dbReference type="EMBL" id="BAUT01000057">
    <property type="protein sequence ID" value="GAE27611.1"/>
    <property type="molecule type" value="Genomic_DNA"/>
</dbReference>
<comment type="caution">
    <text evidence="1">The sequence shown here is derived from an EMBL/GenBank/DDBJ whole genome shotgun (WGS) entry which is preliminary data.</text>
</comment>
<dbReference type="GO" id="GO:0030420">
    <property type="term" value="P:establishment of competence for transformation"/>
    <property type="evidence" value="ECO:0007669"/>
    <property type="project" value="InterPro"/>
</dbReference>
<keyword evidence="2" id="KW-1185">Reference proteome</keyword>
<evidence type="ECO:0000313" key="2">
    <source>
        <dbReference type="Proteomes" id="UP000018890"/>
    </source>
</evidence>
<dbReference type="OrthoDB" id="2417337at2"/>
<dbReference type="AlphaFoldDB" id="W4Q6A9"/>
<dbReference type="STRING" id="1236970.JCM9140_3764"/>
<dbReference type="Pfam" id="PF06338">
    <property type="entry name" value="ComK"/>
    <property type="match status" value="1"/>
</dbReference>
<protein>
    <submittedName>
        <fullName evidence="1">Competence transcription factor CTF</fullName>
    </submittedName>
</protein>
<accession>W4Q6A9</accession>
<name>W4Q6A9_9BACI</name>
<sequence length="161" mass="18396">MKKLSEYLITRDTMLIAPMYDDYGNLHSMVTEELTSYVVEKSPKTILKDSCCYNGSSLTGRKDSTIAVTGYQTKIPICISEIQRIFFFPLESPKNELCHWVSHYHVDRVEAGGAEQSLIIFCNKIGVHVPYSKGIVFGNLARTAQFRSLMLRRWEGEEKSF</sequence>